<dbReference type="PANTHER" id="PTHR14289:SF16">
    <property type="entry name" value="POLYMERASE DELTA-INTERACTING PROTEIN 2"/>
    <property type="match status" value="1"/>
</dbReference>
<dbReference type="PROSITE" id="PS51087">
    <property type="entry name" value="APAG"/>
    <property type="match status" value="1"/>
</dbReference>
<name>A0A381Q569_9ZZZZ</name>
<dbReference type="PANTHER" id="PTHR14289">
    <property type="entry name" value="F-BOX ONLY PROTEIN 3"/>
    <property type="match status" value="1"/>
</dbReference>
<dbReference type="GO" id="GO:0070987">
    <property type="term" value="P:error-free translesion synthesis"/>
    <property type="evidence" value="ECO:0007669"/>
    <property type="project" value="TreeGrafter"/>
</dbReference>
<evidence type="ECO:0000259" key="1">
    <source>
        <dbReference type="PROSITE" id="PS51087"/>
    </source>
</evidence>
<organism evidence="2">
    <name type="scientific">marine metagenome</name>
    <dbReference type="NCBI Taxonomy" id="408172"/>
    <lineage>
        <taxon>unclassified sequences</taxon>
        <taxon>metagenomes</taxon>
        <taxon>ecological metagenomes</taxon>
    </lineage>
</organism>
<reference evidence="2" key="1">
    <citation type="submission" date="2018-05" db="EMBL/GenBank/DDBJ databases">
        <authorList>
            <person name="Lanie J.A."/>
            <person name="Ng W.-L."/>
            <person name="Kazmierczak K.M."/>
            <person name="Andrzejewski T.M."/>
            <person name="Davidsen T.M."/>
            <person name="Wayne K.J."/>
            <person name="Tettelin H."/>
            <person name="Glass J.I."/>
            <person name="Rusch D."/>
            <person name="Podicherti R."/>
            <person name="Tsui H.-C.T."/>
            <person name="Winkler M.E."/>
        </authorList>
    </citation>
    <scope>NUCLEOTIDE SEQUENCE</scope>
</reference>
<gene>
    <name evidence="2" type="ORF">METZ01_LOCUS26091</name>
</gene>
<dbReference type="InterPro" id="IPR036767">
    <property type="entry name" value="ApaG_sf"/>
</dbReference>
<sequence>MDYKKTTEGIRVVVRPSFSLPHSEPADGKFVFTYLVQMENQSAEAAQLLFRHWHIHDSEGEDSELEGEGVLGEQPSLAPGKSHVYESFCVLQSPVGFMEGYYTFVRPNGERFRVNVPRFDLRAPWTVGGGPKAEQMN</sequence>
<dbReference type="Pfam" id="PF04379">
    <property type="entry name" value="DUF525"/>
    <property type="match status" value="1"/>
</dbReference>
<protein>
    <recommendedName>
        <fullName evidence="1">ApaG domain-containing protein</fullName>
    </recommendedName>
</protein>
<dbReference type="EMBL" id="UINC01001172">
    <property type="protein sequence ID" value="SUZ73237.1"/>
    <property type="molecule type" value="Genomic_DNA"/>
</dbReference>
<dbReference type="Gene3D" id="2.60.40.1470">
    <property type="entry name" value="ApaG domain"/>
    <property type="match status" value="1"/>
</dbReference>
<dbReference type="NCBIfam" id="NF003967">
    <property type="entry name" value="PRK05461.1"/>
    <property type="match status" value="1"/>
</dbReference>
<evidence type="ECO:0000313" key="2">
    <source>
        <dbReference type="EMBL" id="SUZ73237.1"/>
    </source>
</evidence>
<dbReference type="SUPFAM" id="SSF110069">
    <property type="entry name" value="ApaG-like"/>
    <property type="match status" value="1"/>
</dbReference>
<feature type="domain" description="ApaG" evidence="1">
    <location>
        <begin position="4"/>
        <end position="128"/>
    </location>
</feature>
<dbReference type="AlphaFoldDB" id="A0A381Q569"/>
<dbReference type="InterPro" id="IPR007474">
    <property type="entry name" value="ApaG_domain"/>
</dbReference>
<accession>A0A381Q569</accession>
<proteinExistence type="predicted"/>